<dbReference type="InterPro" id="IPR012317">
    <property type="entry name" value="Poly(ADP-ribose)pol_cat_dom"/>
</dbReference>
<evidence type="ECO:0000313" key="8">
    <source>
        <dbReference type="Proteomes" id="UP000226192"/>
    </source>
</evidence>
<dbReference type="Gene3D" id="3.90.228.10">
    <property type="match status" value="1"/>
</dbReference>
<dbReference type="Proteomes" id="UP000226192">
    <property type="component" value="Unassembled WGS sequence"/>
</dbReference>
<dbReference type="GO" id="GO:0003950">
    <property type="term" value="F:NAD+ poly-ADP-ribosyltransferase activity"/>
    <property type="evidence" value="ECO:0007669"/>
    <property type="project" value="InterPro"/>
</dbReference>
<evidence type="ECO:0000256" key="1">
    <source>
        <dbReference type="ARBA" id="ARBA00022676"/>
    </source>
</evidence>
<dbReference type="AlphaFoldDB" id="A0A2C5Y7N6"/>
<dbReference type="InterPro" id="IPR000608">
    <property type="entry name" value="UBC"/>
</dbReference>
<dbReference type="InterPro" id="IPR016135">
    <property type="entry name" value="UBQ-conjugating_enzyme/RWD"/>
</dbReference>
<protein>
    <recommendedName>
        <fullName evidence="6">UBC core domain-containing protein</fullName>
    </recommendedName>
</protein>
<dbReference type="OrthoDB" id="109543at2759"/>
<sequence length="1082" mass="120389">MAFKVFLQDLKEAVNTRFDNVIALRRGDVDNGLVFVLSHPSLDKPLEVELVVQDVEKYRRNATFMIFASLDGPAATNLCRYLQNLSPRLPGEATVAEIVTLVSTCLAAKLSGLSDDDEDQQDSTMEQDESEDGLTDDCSLRSQSTHGWWSSTAQIAAAAGITVVFFPPDQQQAPEAISLSLPVSVLGLLDDALEAWNLEPHHHLVLFIRIVDRLSSLQDYCDQPSQQEHVQFYFGKCTSAAPSYDGFRHLLSHTAQPTSPQEAQPADKGDSAQINGPLCEPHLMTGSINRLLNYCLHRLLRLRRNLNLSWTAAQELLCNMDRNTATDVASLRHLGDGIIVCPQAPAALRHDFALDAIEHVSVPIVAMQLALRSLARCTEYCMTCYRKINDECDSLKPYVCVDPLCLYQYLTLGFGPSIELEIIHRPYVVDLLVSFFYSATVHGTVKTVPPGLCLKCIDFTDVSSRVVVMIGADIKMLRLNSQANFNAAQGSWFGLATPRLTDGFTDFEYTICRVANIIDESSFYYETLVNSYHASPSITNKLKKHLASLSCLQKPVDGNWNPVFAFFKNPDLELFSESDLKMWAMSQILCCVPSVLEMRNFLQNHPGASLASWSRMNRSTLFLLQWVLASNRSHIVQDQPLRPNGFLDHLQFRFVQGAPDKELQFVKQLKTHVLSGNGGNSKYPTLFAWHGSHLSNWHSIIRNGLNFDKRSHGRTFGHGVYMSRSMVCSSNYAHTGSALSIIRSPQFSDGEFLAMPATCWPNSVLKPSTVLSLCEIVNRPDLFVSQSPHYVVDKVEWIQCRYLYVSICPSAESLKDALPGAEVKQFEGNIPQEPSRELFGYDDERFEVPWSAIPPLRRQLMNPNGSRQSVSTRSSGFCAGSLDFDSLPKMPEPSWAASSPQALAALGREIKELHQTQTKIATRDLGWYIDVARIDNLFHWIVELHSFDESLPLAQDMARMGSSSVVLEVRFGSNYPFSPPFVRVIRPRFLPFSRGGGGHVTAGGAICSEMLTGTGWSPVLGMEKVLIQVRLGLCDGDPPARLDTAIGHDYGVSEAIDAYIRAARTHGWQVPADIAQISQGWQ</sequence>
<dbReference type="InterPro" id="IPR051838">
    <property type="entry name" value="ARTD_PARP"/>
</dbReference>
<keyword evidence="8" id="KW-1185">Reference proteome</keyword>
<dbReference type="STRING" id="1399860.A0A2C5Y7N6"/>
<dbReference type="CDD" id="cd23802">
    <property type="entry name" value="UBCc_UBE2Q"/>
    <property type="match status" value="1"/>
</dbReference>
<evidence type="ECO:0000256" key="5">
    <source>
        <dbReference type="SAM" id="MobiDB-lite"/>
    </source>
</evidence>
<dbReference type="Pfam" id="PF00179">
    <property type="entry name" value="UQ_con"/>
    <property type="match status" value="1"/>
</dbReference>
<keyword evidence="3" id="KW-0548">Nucleotidyltransferase</keyword>
<dbReference type="PANTHER" id="PTHR21328">
    <property type="entry name" value="POLY ADP-RIBOSE POLYMERASE FAMILY, MEMBER PARP"/>
    <property type="match status" value="1"/>
</dbReference>
<feature type="compositionally biased region" description="Acidic residues" evidence="5">
    <location>
        <begin position="114"/>
        <end position="135"/>
    </location>
</feature>
<proteinExistence type="predicted"/>
<keyword evidence="1" id="KW-0328">Glycosyltransferase</keyword>
<keyword evidence="4" id="KW-0520">NAD</keyword>
<dbReference type="Gene3D" id="3.10.110.10">
    <property type="entry name" value="Ubiquitin Conjugating Enzyme"/>
    <property type="match status" value="1"/>
</dbReference>
<dbReference type="GO" id="GO:0016779">
    <property type="term" value="F:nucleotidyltransferase activity"/>
    <property type="evidence" value="ECO:0007669"/>
    <property type="project" value="UniProtKB-KW"/>
</dbReference>
<evidence type="ECO:0000256" key="4">
    <source>
        <dbReference type="ARBA" id="ARBA00023027"/>
    </source>
</evidence>
<dbReference type="SUPFAM" id="SSF56399">
    <property type="entry name" value="ADP-ribosylation"/>
    <property type="match status" value="1"/>
</dbReference>
<keyword evidence="2" id="KW-0808">Transferase</keyword>
<comment type="caution">
    <text evidence="7">The sequence shown here is derived from an EMBL/GenBank/DDBJ whole genome shotgun (WGS) entry which is preliminary data.</text>
</comment>
<feature type="domain" description="UBC core" evidence="6">
    <location>
        <begin position="901"/>
        <end position="1072"/>
    </location>
</feature>
<organism evidence="7 8">
    <name type="scientific">Ophiocordyceps australis</name>
    <dbReference type="NCBI Taxonomy" id="1399860"/>
    <lineage>
        <taxon>Eukaryota</taxon>
        <taxon>Fungi</taxon>
        <taxon>Dikarya</taxon>
        <taxon>Ascomycota</taxon>
        <taxon>Pezizomycotina</taxon>
        <taxon>Sordariomycetes</taxon>
        <taxon>Hypocreomycetidae</taxon>
        <taxon>Hypocreales</taxon>
        <taxon>Ophiocordycipitaceae</taxon>
        <taxon>Ophiocordyceps</taxon>
    </lineage>
</organism>
<dbReference type="Pfam" id="PF00644">
    <property type="entry name" value="PARP"/>
    <property type="match status" value="1"/>
</dbReference>
<dbReference type="SUPFAM" id="SSF54495">
    <property type="entry name" value="UBC-like"/>
    <property type="match status" value="1"/>
</dbReference>
<feature type="region of interest" description="Disordered" evidence="5">
    <location>
        <begin position="113"/>
        <end position="137"/>
    </location>
</feature>
<gene>
    <name evidence="7" type="ORF">CDD81_6119</name>
</gene>
<reference evidence="7 8" key="1">
    <citation type="submission" date="2017-06" db="EMBL/GenBank/DDBJ databases">
        <title>Ant-infecting Ophiocordyceps genomes reveal a high diversity of potential behavioral manipulation genes and a possible major role for enterotoxins.</title>
        <authorList>
            <person name="De Bekker C."/>
            <person name="Evans H.C."/>
            <person name="Brachmann A."/>
            <person name="Hughes D.P."/>
        </authorList>
    </citation>
    <scope>NUCLEOTIDE SEQUENCE [LARGE SCALE GENOMIC DNA]</scope>
    <source>
        <strain evidence="7 8">Map64</strain>
    </source>
</reference>
<evidence type="ECO:0000256" key="3">
    <source>
        <dbReference type="ARBA" id="ARBA00022695"/>
    </source>
</evidence>
<dbReference type="EMBL" id="NJET01000053">
    <property type="protein sequence ID" value="PHH63262.1"/>
    <property type="molecule type" value="Genomic_DNA"/>
</dbReference>
<evidence type="ECO:0000313" key="7">
    <source>
        <dbReference type="EMBL" id="PHH63262.1"/>
    </source>
</evidence>
<accession>A0A2C5Y7N6</accession>
<evidence type="ECO:0000259" key="6">
    <source>
        <dbReference type="PROSITE" id="PS50127"/>
    </source>
</evidence>
<dbReference type="PROSITE" id="PS50127">
    <property type="entry name" value="UBC_2"/>
    <property type="match status" value="1"/>
</dbReference>
<name>A0A2C5Y7N6_9HYPO</name>
<evidence type="ECO:0000256" key="2">
    <source>
        <dbReference type="ARBA" id="ARBA00022679"/>
    </source>
</evidence>
<dbReference type="SMART" id="SM00212">
    <property type="entry name" value="UBCc"/>
    <property type="match status" value="1"/>
</dbReference>